<dbReference type="RefSeq" id="WP_115568776.1">
    <property type="nucleotide sequence ID" value="NZ_NXLV01000001.1"/>
</dbReference>
<dbReference type="InterPro" id="IPR036736">
    <property type="entry name" value="ACP-like_sf"/>
</dbReference>
<dbReference type="OrthoDB" id="5125059at2"/>
<protein>
    <recommendedName>
        <fullName evidence="1">Carrier domain-containing protein</fullName>
    </recommendedName>
</protein>
<accession>A0A3D8J4K4</accession>
<dbReference type="InterPro" id="IPR009081">
    <property type="entry name" value="PP-bd_ACP"/>
</dbReference>
<dbReference type="Proteomes" id="UP000257045">
    <property type="component" value="Unassembled WGS sequence"/>
</dbReference>
<dbReference type="PROSITE" id="PS50075">
    <property type="entry name" value="CARRIER"/>
    <property type="match status" value="1"/>
</dbReference>
<proteinExistence type="predicted"/>
<gene>
    <name evidence="2" type="ORF">CQA58_00645</name>
</gene>
<evidence type="ECO:0000313" key="2">
    <source>
        <dbReference type="EMBL" id="RDU72146.1"/>
    </source>
</evidence>
<comment type="caution">
    <text evidence="2">The sequence shown here is derived from an EMBL/GenBank/DDBJ whole genome shotgun (WGS) entry which is preliminary data.</text>
</comment>
<dbReference type="EMBL" id="NXLV01000001">
    <property type="protein sequence ID" value="RDU72146.1"/>
    <property type="molecule type" value="Genomic_DNA"/>
</dbReference>
<reference evidence="2 3" key="1">
    <citation type="submission" date="2018-04" db="EMBL/GenBank/DDBJ databases">
        <title>Novel Campyloabacter and Helicobacter Species and Strains.</title>
        <authorList>
            <person name="Mannion A.J."/>
            <person name="Shen Z."/>
            <person name="Fox J.G."/>
        </authorList>
    </citation>
    <scope>NUCLEOTIDE SEQUENCE [LARGE SCALE GENOMIC DNA]</scope>
    <source>
        <strain evidence="2 3">MIT 04-9366</strain>
    </source>
</reference>
<sequence length="74" mass="8557">MQNKILNQIKDIVDDDSLTQNQKLEDIQDWDSLAKITFVSWVDQNLKITLYTQDLQKCQTIADIISLLESKCGK</sequence>
<feature type="domain" description="Carrier" evidence="1">
    <location>
        <begin position="1"/>
        <end position="72"/>
    </location>
</feature>
<dbReference type="AlphaFoldDB" id="A0A3D8J4K4"/>
<name>A0A3D8J4K4_9HELI</name>
<keyword evidence="3" id="KW-1185">Reference proteome</keyword>
<dbReference type="Gene3D" id="1.10.1200.10">
    <property type="entry name" value="ACP-like"/>
    <property type="match status" value="1"/>
</dbReference>
<evidence type="ECO:0000313" key="3">
    <source>
        <dbReference type="Proteomes" id="UP000257045"/>
    </source>
</evidence>
<dbReference type="SUPFAM" id="SSF47336">
    <property type="entry name" value="ACP-like"/>
    <property type="match status" value="1"/>
</dbReference>
<evidence type="ECO:0000259" key="1">
    <source>
        <dbReference type="PROSITE" id="PS50075"/>
    </source>
</evidence>
<organism evidence="2 3">
    <name type="scientific">Helicobacter brantae</name>
    <dbReference type="NCBI Taxonomy" id="375927"/>
    <lineage>
        <taxon>Bacteria</taxon>
        <taxon>Pseudomonadati</taxon>
        <taxon>Campylobacterota</taxon>
        <taxon>Epsilonproteobacteria</taxon>
        <taxon>Campylobacterales</taxon>
        <taxon>Helicobacteraceae</taxon>
        <taxon>Helicobacter</taxon>
    </lineage>
</organism>